<organism evidence="3 4">
    <name type="scientific">Alterisphingorhabdus coralli</name>
    <dbReference type="NCBI Taxonomy" id="3071408"/>
    <lineage>
        <taxon>Bacteria</taxon>
        <taxon>Pseudomonadati</taxon>
        <taxon>Pseudomonadota</taxon>
        <taxon>Alphaproteobacteria</taxon>
        <taxon>Sphingomonadales</taxon>
        <taxon>Sphingomonadaceae</taxon>
        <taxon>Alterisphingorhabdus (ex Yan et al. 2024)</taxon>
    </lineage>
</organism>
<sequence>MDKNALGEALGRLCARHFGGEASIANLQRLSGGANMESWGFDYGDLPLVLRRMPGNGESDDTVPRLSIASEAKLIALAESHGVTAPPMLGVLQPEDGLGEGFLMQRIEGEALPHKILGNPAFAEAEKALPRQCAEELARIHTIPLDTLPDDMPKADAATLLSEMHQRYKDYGAAIPVFDYAFRWLQDNLPATADPCLLHGDFRMGNLLIDRKGITAILDWELAHIGDPVQDLAYLCTPSWRFTRHDRGAGGFGAIDDLISAYEAASSAPVDLARFDYWLIYSTLWWGNVCLNMTDIWRSGMDRSLERTVIGRRTSEVEIDLLLLFDPLLGDVAKTQFEWQEPETPDFAGETDNAELLEALVGWASEGVIDTAKGRALFEARVARNALGILKRDALYGARFAESQQQRFDTLDLSFEALRAGLSDGTIALNQPKILTHLRLSALERLTIDQPKYPGRESALKTWSRT</sequence>
<protein>
    <submittedName>
        <fullName evidence="3">Phosphotransferase family protein</fullName>
    </submittedName>
</protein>
<dbReference type="InterPro" id="IPR046252">
    <property type="entry name" value="DUF6285"/>
</dbReference>
<proteinExistence type="predicted"/>
<dbReference type="PANTHER" id="PTHR21310">
    <property type="entry name" value="AMINOGLYCOSIDE PHOSPHOTRANSFERASE-RELATED-RELATED"/>
    <property type="match status" value="1"/>
</dbReference>
<dbReference type="PANTHER" id="PTHR21310:SF57">
    <property type="entry name" value="BLR2944 PROTEIN"/>
    <property type="match status" value="1"/>
</dbReference>
<dbReference type="CDD" id="cd05154">
    <property type="entry name" value="ACAD10_11_N-like"/>
    <property type="match status" value="1"/>
</dbReference>
<feature type="domain" description="DUF6285" evidence="2">
    <location>
        <begin position="372"/>
        <end position="453"/>
    </location>
</feature>
<dbReference type="RefSeq" id="WP_317084371.1">
    <property type="nucleotide sequence ID" value="NZ_CP136594.1"/>
</dbReference>
<dbReference type="Gene3D" id="3.90.1200.10">
    <property type="match status" value="1"/>
</dbReference>
<dbReference type="EMBL" id="CP136594">
    <property type="protein sequence ID" value="WOE76566.1"/>
    <property type="molecule type" value="Genomic_DNA"/>
</dbReference>
<evidence type="ECO:0000259" key="1">
    <source>
        <dbReference type="Pfam" id="PF01636"/>
    </source>
</evidence>
<dbReference type="SUPFAM" id="SSF56112">
    <property type="entry name" value="Protein kinase-like (PK-like)"/>
    <property type="match status" value="1"/>
</dbReference>
<dbReference type="Pfam" id="PF19802">
    <property type="entry name" value="DUF6285"/>
    <property type="match status" value="1"/>
</dbReference>
<dbReference type="AlphaFoldDB" id="A0AA97FAG9"/>
<dbReference type="Proteomes" id="UP001302429">
    <property type="component" value="Chromosome"/>
</dbReference>
<name>A0AA97FAG9_9SPHN</name>
<feature type="domain" description="Aminoglycoside phosphotransferase" evidence="1">
    <location>
        <begin position="27"/>
        <end position="254"/>
    </location>
</feature>
<dbReference type="KEGG" id="acoa:RB602_07595"/>
<dbReference type="InterPro" id="IPR041726">
    <property type="entry name" value="ACAD10_11_N"/>
</dbReference>
<evidence type="ECO:0000313" key="4">
    <source>
        <dbReference type="Proteomes" id="UP001302429"/>
    </source>
</evidence>
<evidence type="ECO:0000313" key="3">
    <source>
        <dbReference type="EMBL" id="WOE76566.1"/>
    </source>
</evidence>
<dbReference type="InterPro" id="IPR051678">
    <property type="entry name" value="AGP_Transferase"/>
</dbReference>
<dbReference type="Pfam" id="PF01636">
    <property type="entry name" value="APH"/>
    <property type="match status" value="1"/>
</dbReference>
<keyword evidence="4" id="KW-1185">Reference proteome</keyword>
<dbReference type="InterPro" id="IPR002575">
    <property type="entry name" value="Aminoglycoside_PTrfase"/>
</dbReference>
<evidence type="ECO:0000259" key="2">
    <source>
        <dbReference type="Pfam" id="PF19802"/>
    </source>
</evidence>
<dbReference type="InterPro" id="IPR011009">
    <property type="entry name" value="Kinase-like_dom_sf"/>
</dbReference>
<gene>
    <name evidence="3" type="ORF">RB602_07595</name>
</gene>
<reference evidence="3 4" key="1">
    <citation type="submission" date="2023-10" db="EMBL/GenBank/DDBJ databases">
        <title>Complete genome sequence of a Sphingomonadaceae bacterium.</title>
        <authorList>
            <person name="Yan C."/>
        </authorList>
    </citation>
    <scope>NUCLEOTIDE SEQUENCE [LARGE SCALE GENOMIC DNA]</scope>
    <source>
        <strain evidence="3 4">SCSIO 66989</strain>
    </source>
</reference>
<accession>A0AA97FAG9</accession>